<keyword evidence="2" id="KW-1185">Reference proteome</keyword>
<gene>
    <name evidence="1" type="ORF">M9H77_16181</name>
</gene>
<comment type="caution">
    <text evidence="1">The sequence shown here is derived from an EMBL/GenBank/DDBJ whole genome shotgun (WGS) entry which is preliminary data.</text>
</comment>
<protein>
    <submittedName>
        <fullName evidence="1">Uncharacterized protein</fullName>
    </submittedName>
</protein>
<reference evidence="2" key="1">
    <citation type="journal article" date="2023" name="Nat. Plants">
        <title>Single-cell RNA sequencing provides a high-resolution roadmap for understanding the multicellular compartmentation of specialized metabolism.</title>
        <authorList>
            <person name="Sun S."/>
            <person name="Shen X."/>
            <person name="Li Y."/>
            <person name="Li Y."/>
            <person name="Wang S."/>
            <person name="Li R."/>
            <person name="Zhang H."/>
            <person name="Shen G."/>
            <person name="Guo B."/>
            <person name="Wei J."/>
            <person name="Xu J."/>
            <person name="St-Pierre B."/>
            <person name="Chen S."/>
            <person name="Sun C."/>
        </authorList>
    </citation>
    <scope>NUCLEOTIDE SEQUENCE [LARGE SCALE GENOMIC DNA]</scope>
</reference>
<dbReference type="Proteomes" id="UP001060085">
    <property type="component" value="Linkage Group LG04"/>
</dbReference>
<sequence>MQLTLLELYYFGIRSMPEMCMVLHRNRKENLDFYPNDIEEDDDDDDNDDVDEDYDVSSESDDDNNTNDEEDDISTLIDDLIELGTIRLLDWNDAMTDIQLDMRFVDKIQAISAVQKWTI</sequence>
<accession>A0ACC0AZ88</accession>
<evidence type="ECO:0000313" key="2">
    <source>
        <dbReference type="Proteomes" id="UP001060085"/>
    </source>
</evidence>
<evidence type="ECO:0000313" key="1">
    <source>
        <dbReference type="EMBL" id="KAI5666328.1"/>
    </source>
</evidence>
<organism evidence="1 2">
    <name type="scientific">Catharanthus roseus</name>
    <name type="common">Madagascar periwinkle</name>
    <name type="synonym">Vinca rosea</name>
    <dbReference type="NCBI Taxonomy" id="4058"/>
    <lineage>
        <taxon>Eukaryota</taxon>
        <taxon>Viridiplantae</taxon>
        <taxon>Streptophyta</taxon>
        <taxon>Embryophyta</taxon>
        <taxon>Tracheophyta</taxon>
        <taxon>Spermatophyta</taxon>
        <taxon>Magnoliopsida</taxon>
        <taxon>eudicotyledons</taxon>
        <taxon>Gunneridae</taxon>
        <taxon>Pentapetalae</taxon>
        <taxon>asterids</taxon>
        <taxon>lamiids</taxon>
        <taxon>Gentianales</taxon>
        <taxon>Apocynaceae</taxon>
        <taxon>Rauvolfioideae</taxon>
        <taxon>Vinceae</taxon>
        <taxon>Catharanthinae</taxon>
        <taxon>Catharanthus</taxon>
    </lineage>
</organism>
<proteinExistence type="predicted"/>
<dbReference type="EMBL" id="CM044704">
    <property type="protein sequence ID" value="KAI5666328.1"/>
    <property type="molecule type" value="Genomic_DNA"/>
</dbReference>
<name>A0ACC0AZ88_CATRO</name>